<organism evidence="2">
    <name type="scientific">Micrurus surinamensis</name>
    <name type="common">Surinam coral snake</name>
    <dbReference type="NCBI Taxonomy" id="129470"/>
    <lineage>
        <taxon>Eukaryota</taxon>
        <taxon>Metazoa</taxon>
        <taxon>Chordata</taxon>
        <taxon>Craniata</taxon>
        <taxon>Vertebrata</taxon>
        <taxon>Euteleostomi</taxon>
        <taxon>Lepidosauria</taxon>
        <taxon>Squamata</taxon>
        <taxon>Bifurcata</taxon>
        <taxon>Unidentata</taxon>
        <taxon>Episquamata</taxon>
        <taxon>Toxicofera</taxon>
        <taxon>Serpentes</taxon>
        <taxon>Colubroidea</taxon>
        <taxon>Elapidae</taxon>
        <taxon>Elapinae</taxon>
        <taxon>Micrurus</taxon>
    </lineage>
</organism>
<dbReference type="EMBL" id="IACN01023826">
    <property type="protein sequence ID" value="LAB49166.1"/>
    <property type="molecule type" value="Transcribed_RNA"/>
</dbReference>
<accession>A0A2D4NW09</accession>
<keyword evidence="1" id="KW-0732">Signal</keyword>
<evidence type="ECO:0008006" key="3">
    <source>
        <dbReference type="Google" id="ProtNLM"/>
    </source>
</evidence>
<reference evidence="2" key="2">
    <citation type="submission" date="2017-11" db="EMBL/GenBank/DDBJ databases">
        <title>Coralsnake Venomics: Analyses of Venom Gland Transcriptomes and Proteomes of Six Brazilian Taxa.</title>
        <authorList>
            <person name="Aird S.D."/>
            <person name="Jorge da Silva N."/>
            <person name="Qiu L."/>
            <person name="Villar-Briones A."/>
            <person name="Aparecida-Saddi V."/>
            <person name="Campos-Telles M.P."/>
            <person name="Grau M."/>
            <person name="Mikheyev A.S."/>
        </authorList>
    </citation>
    <scope>NUCLEOTIDE SEQUENCE</scope>
    <source>
        <tissue evidence="2">Venom_gland</tissue>
    </source>
</reference>
<feature type="chain" id="PRO_5013709805" description="Secreted protein" evidence="1">
    <location>
        <begin position="22"/>
        <end position="119"/>
    </location>
</feature>
<feature type="signal peptide" evidence="1">
    <location>
        <begin position="1"/>
        <end position="21"/>
    </location>
</feature>
<name>A0A2D4NW09_MICSU</name>
<dbReference type="AlphaFoldDB" id="A0A2D4NW09"/>
<evidence type="ECO:0000313" key="2">
    <source>
        <dbReference type="EMBL" id="LAB49166.1"/>
    </source>
</evidence>
<proteinExistence type="predicted"/>
<sequence>MEERSQLACFFLLTEVPSSLAVLTCNHLTRTADPSQQKGVRCEPAVFLKRNSGRQCSSVTSLQFLSLRAAFLLVSVKNLGCARPGKAKLTPEARQWEGWTSVGSFSWLVLLADKTITAG</sequence>
<evidence type="ECO:0000256" key="1">
    <source>
        <dbReference type="SAM" id="SignalP"/>
    </source>
</evidence>
<reference evidence="2" key="1">
    <citation type="submission" date="2017-07" db="EMBL/GenBank/DDBJ databases">
        <authorList>
            <person name="Mikheyev A."/>
            <person name="Grau M."/>
        </authorList>
    </citation>
    <scope>NUCLEOTIDE SEQUENCE</scope>
    <source>
        <tissue evidence="2">Venom_gland</tissue>
    </source>
</reference>
<protein>
    <recommendedName>
        <fullName evidence="3">Secreted protein</fullName>
    </recommendedName>
</protein>